<name>A0A5B8MNC5_9CHLO</name>
<dbReference type="AlphaFoldDB" id="A0A5B8MNC5"/>
<keyword evidence="5" id="KW-1185">Reference proteome</keyword>
<keyword evidence="2" id="KW-1133">Transmembrane helix</keyword>
<dbReference type="STRING" id="1764295.A0A5B8MNC5"/>
<accession>A0A5B8MNC5</accession>
<dbReference type="InterPro" id="IPR033344">
    <property type="entry name" value="CURT1"/>
</dbReference>
<feature type="domain" description="Cyanobacterial aminoacyl-tRNA synthetase CAAD" evidence="3">
    <location>
        <begin position="67"/>
        <end position="148"/>
    </location>
</feature>
<feature type="transmembrane region" description="Helical" evidence="2">
    <location>
        <begin position="80"/>
        <end position="100"/>
    </location>
</feature>
<dbReference type="EMBL" id="CP031040">
    <property type="protein sequence ID" value="QDZ22158.1"/>
    <property type="molecule type" value="Genomic_DNA"/>
</dbReference>
<dbReference type="Pfam" id="PF14159">
    <property type="entry name" value="CAAD"/>
    <property type="match status" value="1"/>
</dbReference>
<evidence type="ECO:0000256" key="2">
    <source>
        <dbReference type="SAM" id="Phobius"/>
    </source>
</evidence>
<evidence type="ECO:0000259" key="3">
    <source>
        <dbReference type="Pfam" id="PF14159"/>
    </source>
</evidence>
<dbReference type="GO" id="GO:0009579">
    <property type="term" value="C:thylakoid"/>
    <property type="evidence" value="ECO:0007669"/>
    <property type="project" value="InterPro"/>
</dbReference>
<reference evidence="4 5" key="1">
    <citation type="submission" date="2018-07" db="EMBL/GenBank/DDBJ databases">
        <title>The complete nuclear genome of the prasinophyte Chloropicon primus (CCMP1205).</title>
        <authorList>
            <person name="Pombert J.-F."/>
            <person name="Otis C."/>
            <person name="Turmel M."/>
            <person name="Lemieux C."/>
        </authorList>
    </citation>
    <scope>NUCLEOTIDE SEQUENCE [LARGE SCALE GENOMIC DNA]</scope>
    <source>
        <strain evidence="4 5">CCMP1205</strain>
    </source>
</reference>
<dbReference type="PANTHER" id="PTHR33222">
    <property type="match status" value="1"/>
</dbReference>
<comment type="subcellular location">
    <subcellularLocation>
        <location evidence="1">Membrane</location>
        <topology evidence="1">Multi-pass membrane protein</topology>
    </subcellularLocation>
</comment>
<dbReference type="PANTHER" id="PTHR33222:SF4">
    <property type="entry name" value="PROTEIN CURVATURE THYLAKOID 1A, CHLOROPLASTIC"/>
    <property type="match status" value="1"/>
</dbReference>
<evidence type="ECO:0000313" key="5">
    <source>
        <dbReference type="Proteomes" id="UP000316726"/>
    </source>
</evidence>
<organism evidence="4 5">
    <name type="scientific">Chloropicon primus</name>
    <dbReference type="NCBI Taxonomy" id="1764295"/>
    <lineage>
        <taxon>Eukaryota</taxon>
        <taxon>Viridiplantae</taxon>
        <taxon>Chlorophyta</taxon>
        <taxon>Chloropicophyceae</taxon>
        <taxon>Chloropicales</taxon>
        <taxon>Chloropicaceae</taxon>
        <taxon>Chloropicon</taxon>
    </lineage>
</organism>
<dbReference type="Proteomes" id="UP000316726">
    <property type="component" value="Chromosome 7"/>
</dbReference>
<feature type="transmembrane region" description="Helical" evidence="2">
    <location>
        <begin position="106"/>
        <end position="129"/>
    </location>
</feature>
<proteinExistence type="predicted"/>
<keyword evidence="2" id="KW-0812">Transmembrane</keyword>
<dbReference type="OrthoDB" id="2014299at2759"/>
<dbReference type="GO" id="GO:0016020">
    <property type="term" value="C:membrane"/>
    <property type="evidence" value="ECO:0007669"/>
    <property type="project" value="UniProtKB-SubCell"/>
</dbReference>
<sequence>MSSAVRVKASVASVKAYATVVGSRSNVCRSSSLSSTASSSLLPVRRGVRVQAGNDLKDTAQDLLTTATEKWEETEDKPTVVTLGLAGLVTLIVLSSLLGALDKVPFLGGILELVGIGYAAYFAYNNLLFTPDREELMKKVDDLKSKVL</sequence>
<keyword evidence="2" id="KW-0472">Membrane</keyword>
<gene>
    <name evidence="4" type="ORF">A3770_07p46760</name>
</gene>
<dbReference type="InterPro" id="IPR025564">
    <property type="entry name" value="CAAD_dom"/>
</dbReference>
<evidence type="ECO:0000256" key="1">
    <source>
        <dbReference type="ARBA" id="ARBA00004141"/>
    </source>
</evidence>
<evidence type="ECO:0000313" key="4">
    <source>
        <dbReference type="EMBL" id="QDZ22158.1"/>
    </source>
</evidence>
<protein>
    <recommendedName>
        <fullName evidence="3">Cyanobacterial aminoacyl-tRNA synthetase CAAD domain-containing protein</fullName>
    </recommendedName>
</protein>